<reference evidence="4 5" key="1">
    <citation type="submission" date="2020-08" db="EMBL/GenBank/DDBJ databases">
        <title>Sequencing the genomes of 1000 actinobacteria strains.</title>
        <authorList>
            <person name="Klenk H.-P."/>
        </authorList>
    </citation>
    <scope>NUCLEOTIDE SEQUENCE [LARGE SCALE GENOMIC DNA]</scope>
    <source>
        <strain evidence="4 5">DSM 102030</strain>
    </source>
</reference>
<dbReference type="SUPFAM" id="SSF46689">
    <property type="entry name" value="Homeodomain-like"/>
    <property type="match status" value="1"/>
</dbReference>
<proteinExistence type="predicted"/>
<evidence type="ECO:0000256" key="2">
    <source>
        <dbReference type="PROSITE-ProRule" id="PRU00335"/>
    </source>
</evidence>
<feature type="DNA-binding region" description="H-T-H motif" evidence="2">
    <location>
        <begin position="29"/>
        <end position="48"/>
    </location>
</feature>
<organism evidence="4 5">
    <name type="scientific">Lipingzhangella halophila</name>
    <dbReference type="NCBI Taxonomy" id="1783352"/>
    <lineage>
        <taxon>Bacteria</taxon>
        <taxon>Bacillati</taxon>
        <taxon>Actinomycetota</taxon>
        <taxon>Actinomycetes</taxon>
        <taxon>Streptosporangiales</taxon>
        <taxon>Nocardiopsidaceae</taxon>
        <taxon>Lipingzhangella</taxon>
    </lineage>
</organism>
<sequence>MPATNRGRHRALTDAAIELLATSGVHGLTHRAVEKAAGLPPGTASNYFRSREALLVATAERVAELHFADMDRVSQSYYSATNRTESAPEDVAGQVTDLLTASLLEAATTFRGRYLAVFELQLEAVRRPVLASALAGLLDNSAQFTAGHHAQLGLPIPRERIPTLITLYAGTLFTLVAAPPETISEEGVRGVVRAIVHGTLPELKAR</sequence>
<dbReference type="GO" id="GO:0003677">
    <property type="term" value="F:DNA binding"/>
    <property type="evidence" value="ECO:0007669"/>
    <property type="project" value="UniProtKB-UniRule"/>
</dbReference>
<name>A0A7W7RIB2_9ACTN</name>
<dbReference type="Pfam" id="PF17940">
    <property type="entry name" value="TetR_C_31"/>
    <property type="match status" value="1"/>
</dbReference>
<dbReference type="RefSeq" id="WP_184580041.1">
    <property type="nucleotide sequence ID" value="NZ_JACHJT010000001.1"/>
</dbReference>
<keyword evidence="1 2" id="KW-0238">DNA-binding</keyword>
<protein>
    <submittedName>
        <fullName evidence="4">AcrR family transcriptional regulator</fullName>
    </submittedName>
</protein>
<gene>
    <name evidence="4" type="ORF">F4561_003361</name>
</gene>
<evidence type="ECO:0000313" key="5">
    <source>
        <dbReference type="Proteomes" id="UP000523007"/>
    </source>
</evidence>
<dbReference type="PROSITE" id="PS50977">
    <property type="entry name" value="HTH_TETR_2"/>
    <property type="match status" value="1"/>
</dbReference>
<dbReference type="PRINTS" id="PR00455">
    <property type="entry name" value="HTHTETR"/>
</dbReference>
<dbReference type="EMBL" id="JACHJT010000001">
    <property type="protein sequence ID" value="MBB4932541.1"/>
    <property type="molecule type" value="Genomic_DNA"/>
</dbReference>
<dbReference type="InterPro" id="IPR001647">
    <property type="entry name" value="HTH_TetR"/>
</dbReference>
<keyword evidence="5" id="KW-1185">Reference proteome</keyword>
<accession>A0A7W7RIB2</accession>
<dbReference type="AlphaFoldDB" id="A0A7W7RIB2"/>
<evidence type="ECO:0000259" key="3">
    <source>
        <dbReference type="PROSITE" id="PS50977"/>
    </source>
</evidence>
<feature type="domain" description="HTH tetR-type" evidence="3">
    <location>
        <begin position="6"/>
        <end position="66"/>
    </location>
</feature>
<dbReference type="Proteomes" id="UP000523007">
    <property type="component" value="Unassembled WGS sequence"/>
</dbReference>
<dbReference type="InterPro" id="IPR009057">
    <property type="entry name" value="Homeodomain-like_sf"/>
</dbReference>
<evidence type="ECO:0000313" key="4">
    <source>
        <dbReference type="EMBL" id="MBB4932541.1"/>
    </source>
</evidence>
<dbReference type="Pfam" id="PF00440">
    <property type="entry name" value="TetR_N"/>
    <property type="match status" value="1"/>
</dbReference>
<dbReference type="InterPro" id="IPR041583">
    <property type="entry name" value="TetR_C_31"/>
</dbReference>
<comment type="caution">
    <text evidence="4">The sequence shown here is derived from an EMBL/GenBank/DDBJ whole genome shotgun (WGS) entry which is preliminary data.</text>
</comment>
<dbReference type="Gene3D" id="1.10.357.10">
    <property type="entry name" value="Tetracycline Repressor, domain 2"/>
    <property type="match status" value="1"/>
</dbReference>
<evidence type="ECO:0000256" key="1">
    <source>
        <dbReference type="ARBA" id="ARBA00023125"/>
    </source>
</evidence>